<evidence type="ECO:0000256" key="2">
    <source>
        <dbReference type="ARBA" id="ARBA00006462"/>
    </source>
</evidence>
<keyword evidence="3" id="KW-0812">Transmembrane</keyword>
<proteinExistence type="inferred from homology"/>
<dbReference type="Gene3D" id="3.90.550.50">
    <property type="match status" value="1"/>
</dbReference>
<dbReference type="GO" id="GO:0016740">
    <property type="term" value="F:transferase activity"/>
    <property type="evidence" value="ECO:0007669"/>
    <property type="project" value="UniProtKB-KW"/>
</dbReference>
<gene>
    <name evidence="9" type="ORF">P154DRAFT_437566</name>
</gene>
<dbReference type="AlphaFoldDB" id="A0A6A5WCS5"/>
<dbReference type="OrthoDB" id="414175at2759"/>
<keyword evidence="4" id="KW-0735">Signal-anchor</keyword>
<dbReference type="Proteomes" id="UP000799779">
    <property type="component" value="Unassembled WGS sequence"/>
</dbReference>
<dbReference type="InterPro" id="IPR026050">
    <property type="entry name" value="C1GALT1/C1GALT1_chp1"/>
</dbReference>
<keyword evidence="8" id="KW-0732">Signal</keyword>
<feature type="region of interest" description="Disordered" evidence="7">
    <location>
        <begin position="434"/>
        <end position="497"/>
    </location>
</feature>
<keyword evidence="9" id="KW-0808">Transferase</keyword>
<feature type="chain" id="PRO_5025666637" evidence="8">
    <location>
        <begin position="29"/>
        <end position="594"/>
    </location>
</feature>
<organism evidence="9 10">
    <name type="scientific">Amniculicola lignicola CBS 123094</name>
    <dbReference type="NCBI Taxonomy" id="1392246"/>
    <lineage>
        <taxon>Eukaryota</taxon>
        <taxon>Fungi</taxon>
        <taxon>Dikarya</taxon>
        <taxon>Ascomycota</taxon>
        <taxon>Pezizomycotina</taxon>
        <taxon>Dothideomycetes</taxon>
        <taxon>Pleosporomycetidae</taxon>
        <taxon>Pleosporales</taxon>
        <taxon>Amniculicolaceae</taxon>
        <taxon>Amniculicola</taxon>
    </lineage>
</organism>
<keyword evidence="5" id="KW-1133">Transmembrane helix</keyword>
<feature type="compositionally biased region" description="Basic and acidic residues" evidence="7">
    <location>
        <begin position="442"/>
        <end position="468"/>
    </location>
</feature>
<dbReference type="GO" id="GO:0016020">
    <property type="term" value="C:membrane"/>
    <property type="evidence" value="ECO:0007669"/>
    <property type="project" value="UniProtKB-SubCell"/>
</dbReference>
<sequence>MPILTPSRIAVVVLTLSLLSFLWTFGLPHQPPTPSFPIINHDDHKDATKTADNFERPDFSFGPEQGIGAKTSLSEELKSIHLPIPTSTTANDIDEGTGEDGNNGGKKEEETQKSEATPLPSGLYTNATTTTISASPAAQTKPPLPVKFCKEVHGAENVMIIVKTSKAELDKKLPTHLKTLLSCVPNFAIFSDHSGEIEGFPVYDALSDISNKTKDTHKEFNEYVHMQHYPDLKVDKVDKELDKWKMLPMVYKAYMMRPHSRWYIFIEADTSLSWTNTLQWTNRLDYRIPYYSGAPTFMGSTKFAQRGSGIMLSYGALKQYAKGYDERYEEEWEKRVGKECCGDLVLATALADSRVEFYNSFPMLQGETPTTLDWTDKQWCTPIVSWHHMSQDEITRVWDVHRNWTTKHGWDVPYMGRNAFEEFVLPHLEETKDEWDNISSDSKIKPPDRPPPEAEEKPKPKTENKDPSEPNTDAGPKDTPAPEPNGKPPSAHTPRDSINFSKLSSVVDVAADSATQCRALCLSVEDCLQWKFYTKNSAGLNNECHLGKVIRLGRHDGLGKGEVEMWTSGWMMERINRKRLEWGECEEVRWKFNQ</sequence>
<evidence type="ECO:0000256" key="3">
    <source>
        <dbReference type="ARBA" id="ARBA00022692"/>
    </source>
</evidence>
<reference evidence="9" key="1">
    <citation type="journal article" date="2020" name="Stud. Mycol.">
        <title>101 Dothideomycetes genomes: a test case for predicting lifestyles and emergence of pathogens.</title>
        <authorList>
            <person name="Haridas S."/>
            <person name="Albert R."/>
            <person name="Binder M."/>
            <person name="Bloem J."/>
            <person name="Labutti K."/>
            <person name="Salamov A."/>
            <person name="Andreopoulos B."/>
            <person name="Baker S."/>
            <person name="Barry K."/>
            <person name="Bills G."/>
            <person name="Bluhm B."/>
            <person name="Cannon C."/>
            <person name="Castanera R."/>
            <person name="Culley D."/>
            <person name="Daum C."/>
            <person name="Ezra D."/>
            <person name="Gonzalez J."/>
            <person name="Henrissat B."/>
            <person name="Kuo A."/>
            <person name="Liang C."/>
            <person name="Lipzen A."/>
            <person name="Lutzoni F."/>
            <person name="Magnuson J."/>
            <person name="Mondo S."/>
            <person name="Nolan M."/>
            <person name="Ohm R."/>
            <person name="Pangilinan J."/>
            <person name="Park H.-J."/>
            <person name="Ramirez L."/>
            <person name="Alfaro M."/>
            <person name="Sun H."/>
            <person name="Tritt A."/>
            <person name="Yoshinaga Y."/>
            <person name="Zwiers L.-H."/>
            <person name="Turgeon B."/>
            <person name="Goodwin S."/>
            <person name="Spatafora J."/>
            <person name="Crous P."/>
            <person name="Grigoriev I."/>
        </authorList>
    </citation>
    <scope>NUCLEOTIDE SEQUENCE</scope>
    <source>
        <strain evidence="9">CBS 123094</strain>
    </source>
</reference>
<dbReference type="EMBL" id="ML977597">
    <property type="protein sequence ID" value="KAF1999237.1"/>
    <property type="molecule type" value="Genomic_DNA"/>
</dbReference>
<evidence type="ECO:0000256" key="6">
    <source>
        <dbReference type="ARBA" id="ARBA00023136"/>
    </source>
</evidence>
<feature type="region of interest" description="Disordered" evidence="7">
    <location>
        <begin position="81"/>
        <end position="127"/>
    </location>
</feature>
<name>A0A6A5WCS5_9PLEO</name>
<dbReference type="PANTHER" id="PTHR23033:SF47">
    <property type="entry name" value="APPLE DOMAIN-CONTAINING PROTEIN-RELATED"/>
    <property type="match status" value="1"/>
</dbReference>
<evidence type="ECO:0000256" key="7">
    <source>
        <dbReference type="SAM" id="MobiDB-lite"/>
    </source>
</evidence>
<comment type="subcellular location">
    <subcellularLocation>
        <location evidence="1">Membrane</location>
        <topology evidence="1">Single-pass type II membrane protein</topology>
    </subcellularLocation>
</comment>
<feature type="signal peptide" evidence="8">
    <location>
        <begin position="1"/>
        <end position="28"/>
    </location>
</feature>
<protein>
    <submittedName>
        <fullName evidence="9">Glycosyltransferase family 31 protein</fullName>
    </submittedName>
</protein>
<keyword evidence="10" id="KW-1185">Reference proteome</keyword>
<evidence type="ECO:0000313" key="9">
    <source>
        <dbReference type="EMBL" id="KAF1999237.1"/>
    </source>
</evidence>
<evidence type="ECO:0000313" key="10">
    <source>
        <dbReference type="Proteomes" id="UP000799779"/>
    </source>
</evidence>
<dbReference type="PANTHER" id="PTHR23033">
    <property type="entry name" value="BETA1,3-GALACTOSYLTRANSFERASE"/>
    <property type="match status" value="1"/>
</dbReference>
<evidence type="ECO:0000256" key="8">
    <source>
        <dbReference type="SAM" id="SignalP"/>
    </source>
</evidence>
<keyword evidence="6" id="KW-0472">Membrane</keyword>
<evidence type="ECO:0000256" key="1">
    <source>
        <dbReference type="ARBA" id="ARBA00004606"/>
    </source>
</evidence>
<evidence type="ECO:0000256" key="4">
    <source>
        <dbReference type="ARBA" id="ARBA00022968"/>
    </source>
</evidence>
<comment type="similarity">
    <text evidence="2">Belongs to the glycosyltransferase 31 family. Beta3-Gal-T subfamily.</text>
</comment>
<evidence type="ECO:0000256" key="5">
    <source>
        <dbReference type="ARBA" id="ARBA00022989"/>
    </source>
</evidence>
<accession>A0A6A5WCS5</accession>